<dbReference type="InterPro" id="IPR050266">
    <property type="entry name" value="AB_hydrolase_sf"/>
</dbReference>
<dbReference type="PANTHER" id="PTHR43798">
    <property type="entry name" value="MONOACYLGLYCEROL LIPASE"/>
    <property type="match status" value="1"/>
</dbReference>
<protein>
    <submittedName>
        <fullName evidence="2">Alpha/beta fold hydrolase</fullName>
    </submittedName>
</protein>
<name>A0ABY2ISW5_9MICO</name>
<gene>
    <name evidence="2" type="ORF">E3O46_06120</name>
</gene>
<keyword evidence="3" id="KW-1185">Reference proteome</keyword>
<reference evidence="2 3" key="1">
    <citation type="submission" date="2019-03" db="EMBL/GenBank/DDBJ databases">
        <title>Genomics of glacier-inhabiting Cryobacterium strains.</title>
        <authorList>
            <person name="Liu Q."/>
            <person name="Xin Y.-H."/>
        </authorList>
    </citation>
    <scope>NUCLEOTIDE SEQUENCE [LARGE SCALE GENOMIC DNA]</scope>
    <source>
        <strain evidence="2 3">MDB1-5</strain>
    </source>
</reference>
<dbReference type="PANTHER" id="PTHR43798:SF33">
    <property type="entry name" value="HYDROLASE, PUTATIVE (AFU_ORTHOLOGUE AFUA_2G14860)-RELATED"/>
    <property type="match status" value="1"/>
</dbReference>
<evidence type="ECO:0000313" key="3">
    <source>
        <dbReference type="Proteomes" id="UP000297604"/>
    </source>
</evidence>
<dbReference type="Proteomes" id="UP000297604">
    <property type="component" value="Unassembled WGS sequence"/>
</dbReference>
<keyword evidence="2" id="KW-0378">Hydrolase</keyword>
<dbReference type="SUPFAM" id="SSF53474">
    <property type="entry name" value="alpha/beta-Hydrolases"/>
    <property type="match status" value="1"/>
</dbReference>
<dbReference type="Pfam" id="PF12697">
    <property type="entry name" value="Abhydrolase_6"/>
    <property type="match status" value="1"/>
</dbReference>
<accession>A0ABY2ISW5</accession>
<dbReference type="GO" id="GO:0016787">
    <property type="term" value="F:hydrolase activity"/>
    <property type="evidence" value="ECO:0007669"/>
    <property type="project" value="UniProtKB-KW"/>
</dbReference>
<dbReference type="EMBL" id="SOFS01000015">
    <property type="protein sequence ID" value="TFC21783.1"/>
    <property type="molecule type" value="Genomic_DNA"/>
</dbReference>
<evidence type="ECO:0000259" key="1">
    <source>
        <dbReference type="Pfam" id="PF12697"/>
    </source>
</evidence>
<dbReference type="Gene3D" id="3.40.50.1820">
    <property type="entry name" value="alpha/beta hydrolase"/>
    <property type="match status" value="1"/>
</dbReference>
<feature type="domain" description="AB hydrolase-1" evidence="1">
    <location>
        <begin position="268"/>
        <end position="493"/>
    </location>
</feature>
<dbReference type="InterPro" id="IPR000073">
    <property type="entry name" value="AB_hydrolase_1"/>
</dbReference>
<dbReference type="InterPro" id="IPR029058">
    <property type="entry name" value="AB_hydrolase_fold"/>
</dbReference>
<comment type="caution">
    <text evidence="2">The sequence shown here is derived from an EMBL/GenBank/DDBJ whole genome shotgun (WGS) entry which is preliminary data.</text>
</comment>
<evidence type="ECO:0000313" key="2">
    <source>
        <dbReference type="EMBL" id="TFC21783.1"/>
    </source>
</evidence>
<organism evidence="2 3">
    <name type="scientific">Cryobacterium glucosi</name>
    <dbReference type="NCBI Taxonomy" id="1259175"/>
    <lineage>
        <taxon>Bacteria</taxon>
        <taxon>Bacillati</taxon>
        <taxon>Actinomycetota</taxon>
        <taxon>Actinomycetes</taxon>
        <taxon>Micrococcales</taxon>
        <taxon>Microbacteriaceae</taxon>
        <taxon>Cryobacterium</taxon>
    </lineage>
</organism>
<sequence>MTNRDGARPPSADRERLEVEVGCGEHIGTGIAECGHEGGMNGCPRNLSALELEGRRRAGVVHDGDGEAEVEGGPRGRIDAHAAHHAHDDKVVDVLSAQQPFEAGVHKGVRGALGEVALRCHRCHERVDLDACGPRDEERRIRFGGDVLEVYDGRAGCTGRVEDTPGNHRGGLTPGEGICAPGEVVLLDVNDHNSSAHTCSASFPVPIPPHDSNCYGPDLQCHGAAVFSAPSSPFHFRSRKDIVTATYTGISVELPVLTWGDPAASRSVLLLHGLTSAGAVWWRVASGLAAEGWFVVAPDQRGHGRAPRTTSYPLEGFVADTLRLRLAPGKPWDLVIGHSLGGAVALLAAAGSDDWTRSVLLLDPPLTLGPDSVAPLLAETIAEITDPTTAGILSQNPGWHAEDAHQKVEAARVVSPFTVERVLSDTSPWDLEPHLDDVRVPVRLLGADPASGSASVLPEQGERLAARHANLSYAFVAGAGHSIHRDSADRVIAEALGAAFTAARTTSP</sequence>
<proteinExistence type="predicted"/>